<gene>
    <name evidence="1" type="ORF">AVDCRST_MAG67-2871</name>
</gene>
<organism evidence="1">
    <name type="scientific">uncultured Solirubrobacteraceae bacterium</name>
    <dbReference type="NCBI Taxonomy" id="1162706"/>
    <lineage>
        <taxon>Bacteria</taxon>
        <taxon>Bacillati</taxon>
        <taxon>Actinomycetota</taxon>
        <taxon>Thermoleophilia</taxon>
        <taxon>Solirubrobacterales</taxon>
        <taxon>Solirubrobacteraceae</taxon>
        <taxon>environmental samples</taxon>
    </lineage>
</organism>
<proteinExistence type="predicted"/>
<evidence type="ECO:0000313" key="1">
    <source>
        <dbReference type="EMBL" id="CAA9512517.1"/>
    </source>
</evidence>
<dbReference type="AlphaFoldDB" id="A0A6J4T3Y8"/>
<name>A0A6J4T3Y8_9ACTN</name>
<dbReference type="SUPFAM" id="SSF55399">
    <property type="entry name" value="Subtilisin inhibitor"/>
    <property type="match status" value="1"/>
</dbReference>
<dbReference type="EMBL" id="CADCVQ010000119">
    <property type="protein sequence ID" value="CAA9512517.1"/>
    <property type="molecule type" value="Genomic_DNA"/>
</dbReference>
<protein>
    <recommendedName>
        <fullName evidence="2">Subtilisin inhibitor domain-containing protein</fullName>
    </recommendedName>
</protein>
<accession>A0A6J4T3Y8</accession>
<dbReference type="Gene3D" id="3.30.350.10">
    <property type="entry name" value="Subtilisin inhibitor-like"/>
    <property type="match status" value="1"/>
</dbReference>
<sequence>MQRGAVGAMAVVILVALPGCGDADEPTARQSSASAGDAIELTVLYDDGSGRKTSGTLTCRGADRRAAGALAGRASGAELCAQARGISDLLTSEPDKGRACTQVYGGPETAVVTGTIDGDKVDRRFTRTNGCELADYKRAAGLLQP</sequence>
<evidence type="ECO:0008006" key="2">
    <source>
        <dbReference type="Google" id="ProtNLM"/>
    </source>
</evidence>
<dbReference type="InterPro" id="IPR036819">
    <property type="entry name" value="Subtilisin_inhibitor-like_sf"/>
</dbReference>
<reference evidence="1" key="1">
    <citation type="submission" date="2020-02" db="EMBL/GenBank/DDBJ databases">
        <authorList>
            <person name="Meier V. D."/>
        </authorList>
    </citation>
    <scope>NUCLEOTIDE SEQUENCE</scope>
    <source>
        <strain evidence="1">AVDCRST_MAG67</strain>
    </source>
</reference>
<dbReference type="GO" id="GO:0004867">
    <property type="term" value="F:serine-type endopeptidase inhibitor activity"/>
    <property type="evidence" value="ECO:0007669"/>
    <property type="project" value="InterPro"/>
</dbReference>